<feature type="transmembrane region" description="Helical" evidence="1">
    <location>
        <begin position="30"/>
        <end position="48"/>
    </location>
</feature>
<evidence type="ECO:0000313" key="2">
    <source>
        <dbReference type="EMBL" id="QOD45138.1"/>
    </source>
</evidence>
<sequence length="145" mass="14370">MIPFAVAVVVTLAARLLGLAVPALDAWPPAVAIGLAAGFALAASAHFVEPRCSGLIAIVPPRVPRADLVVTATGLLEVAGAIGLLIPPLRTPAAIGLAILLVAVLPANVRAAGGRRHPAAPTTPLPLRAAVQAGYLLGCAVVVLG</sequence>
<feature type="transmembrane region" description="Helical" evidence="1">
    <location>
        <begin position="93"/>
        <end position="113"/>
    </location>
</feature>
<accession>A0A7L7Z5T0</accession>
<dbReference type="KEGG" id="czh:H9X71_00960"/>
<keyword evidence="1" id="KW-0472">Membrane</keyword>
<evidence type="ECO:0008006" key="4">
    <source>
        <dbReference type="Google" id="ProtNLM"/>
    </source>
</evidence>
<dbReference type="PANTHER" id="PTHR36974">
    <property type="entry name" value="MEMBRANE PROTEIN-RELATED"/>
    <property type="match status" value="1"/>
</dbReference>
<dbReference type="EMBL" id="CP061274">
    <property type="protein sequence ID" value="QOD45138.1"/>
    <property type="molecule type" value="Genomic_DNA"/>
</dbReference>
<gene>
    <name evidence="2" type="ORF">H9X71_00960</name>
</gene>
<dbReference type="Proteomes" id="UP000516660">
    <property type="component" value="Chromosome"/>
</dbReference>
<protein>
    <recommendedName>
        <fullName evidence="4">DoxX family protein</fullName>
    </recommendedName>
</protein>
<name>A0A7L7Z5T0_9MICO</name>
<keyword evidence="1" id="KW-0812">Transmembrane</keyword>
<dbReference type="PANTHER" id="PTHR36974:SF1">
    <property type="entry name" value="DOXX FAMILY MEMBRANE PROTEIN"/>
    <property type="match status" value="1"/>
</dbReference>
<feature type="transmembrane region" description="Helical" evidence="1">
    <location>
        <begin position="68"/>
        <end position="87"/>
    </location>
</feature>
<dbReference type="AlphaFoldDB" id="A0A7L7Z5T0"/>
<evidence type="ECO:0000256" key="1">
    <source>
        <dbReference type="SAM" id="Phobius"/>
    </source>
</evidence>
<evidence type="ECO:0000313" key="3">
    <source>
        <dbReference type="Proteomes" id="UP000516660"/>
    </source>
</evidence>
<proteinExistence type="predicted"/>
<keyword evidence="1" id="KW-1133">Transmembrane helix</keyword>
<organism evidence="2 3">
    <name type="scientific">Clavibacter zhangzhiyongii</name>
    <dbReference type="NCBI Taxonomy" id="2768071"/>
    <lineage>
        <taxon>Bacteria</taxon>
        <taxon>Bacillati</taxon>
        <taxon>Actinomycetota</taxon>
        <taxon>Actinomycetes</taxon>
        <taxon>Micrococcales</taxon>
        <taxon>Microbacteriaceae</taxon>
        <taxon>Clavibacter</taxon>
    </lineage>
</organism>
<keyword evidence="3" id="KW-1185">Reference proteome</keyword>
<reference evidence="2 3" key="1">
    <citation type="submission" date="2020-08" db="EMBL/GenBank/DDBJ databases">
        <title>Description of Clavibacter zhangzhiyonge sp. nov., a phytopathogenic actinobacterium isolated from barley seeds, causing leaf brown spot and decline.</title>
        <authorList>
            <person name="Tian Q."/>
            <person name="Chuan J."/>
            <person name="Zhao W."/>
            <person name="Li X."/>
        </authorList>
    </citation>
    <scope>NUCLEOTIDE SEQUENCE [LARGE SCALE GENOMIC DNA]</scope>
    <source>
        <strain evidence="2 3">DM1</strain>
    </source>
</reference>